<feature type="transmembrane region" description="Helical" evidence="8">
    <location>
        <begin position="150"/>
        <end position="173"/>
    </location>
</feature>
<keyword evidence="4" id="KW-0547">Nucleotide-binding</keyword>
<evidence type="ECO:0000259" key="9">
    <source>
        <dbReference type="PROSITE" id="PS50893"/>
    </source>
</evidence>
<gene>
    <name evidence="11" type="ORF">GCM10007036_15610</name>
</gene>
<proteinExistence type="inferred from homology"/>
<name>A0A917I5P8_9HYPH</name>
<dbReference type="SUPFAM" id="SSF52540">
    <property type="entry name" value="P-loop containing nucleoside triphosphate hydrolases"/>
    <property type="match status" value="1"/>
</dbReference>
<reference evidence="11" key="1">
    <citation type="journal article" date="2014" name="Int. J. Syst. Evol. Microbiol.">
        <title>Complete genome sequence of Corynebacterium casei LMG S-19264T (=DSM 44701T), isolated from a smear-ripened cheese.</title>
        <authorList>
            <consortium name="US DOE Joint Genome Institute (JGI-PGF)"/>
            <person name="Walter F."/>
            <person name="Albersmeier A."/>
            <person name="Kalinowski J."/>
            <person name="Ruckert C."/>
        </authorList>
    </citation>
    <scope>NUCLEOTIDE SEQUENCE</scope>
    <source>
        <strain evidence="11">CGMCC 1.12214</strain>
    </source>
</reference>
<dbReference type="Gene3D" id="1.20.1560.10">
    <property type="entry name" value="ABC transporter type 1, transmembrane domain"/>
    <property type="match status" value="1"/>
</dbReference>
<keyword evidence="3 8" id="KW-0812">Transmembrane</keyword>
<accession>A0A917I5P8</accession>
<dbReference type="PROSITE" id="PS50893">
    <property type="entry name" value="ABC_TRANSPORTER_2"/>
    <property type="match status" value="1"/>
</dbReference>
<dbReference type="Pfam" id="PF00664">
    <property type="entry name" value="ABC_membrane"/>
    <property type="match status" value="1"/>
</dbReference>
<evidence type="ECO:0000259" key="10">
    <source>
        <dbReference type="PROSITE" id="PS50929"/>
    </source>
</evidence>
<feature type="transmembrane region" description="Helical" evidence="8">
    <location>
        <begin position="265"/>
        <end position="285"/>
    </location>
</feature>
<feature type="transmembrane region" description="Helical" evidence="8">
    <location>
        <begin position="179"/>
        <end position="197"/>
    </location>
</feature>
<keyword evidence="12" id="KW-1185">Reference proteome</keyword>
<dbReference type="Gene3D" id="3.40.50.300">
    <property type="entry name" value="P-loop containing nucleotide triphosphate hydrolases"/>
    <property type="match status" value="1"/>
</dbReference>
<evidence type="ECO:0000256" key="7">
    <source>
        <dbReference type="ARBA" id="ARBA00023136"/>
    </source>
</evidence>
<dbReference type="InterPro" id="IPR039421">
    <property type="entry name" value="Type_1_exporter"/>
</dbReference>
<evidence type="ECO:0000256" key="5">
    <source>
        <dbReference type="ARBA" id="ARBA00022840"/>
    </source>
</evidence>
<dbReference type="Pfam" id="PF00005">
    <property type="entry name" value="ABC_tran"/>
    <property type="match status" value="1"/>
</dbReference>
<organism evidence="11 12">
    <name type="scientific">Alsobacter metallidurans</name>
    <dbReference type="NCBI Taxonomy" id="340221"/>
    <lineage>
        <taxon>Bacteria</taxon>
        <taxon>Pseudomonadati</taxon>
        <taxon>Pseudomonadota</taxon>
        <taxon>Alphaproteobacteria</taxon>
        <taxon>Hyphomicrobiales</taxon>
        <taxon>Alsobacteraceae</taxon>
        <taxon>Alsobacter</taxon>
    </lineage>
</organism>
<dbReference type="EMBL" id="BMES01000001">
    <property type="protein sequence ID" value="GGH15538.1"/>
    <property type="molecule type" value="Genomic_DNA"/>
</dbReference>
<dbReference type="PANTHER" id="PTHR24221:SF654">
    <property type="entry name" value="ATP-BINDING CASSETTE SUB-FAMILY B MEMBER 6"/>
    <property type="match status" value="1"/>
</dbReference>
<keyword evidence="5 11" id="KW-0067">ATP-binding</keyword>
<feature type="domain" description="ABC transporter" evidence="9">
    <location>
        <begin position="356"/>
        <end position="589"/>
    </location>
</feature>
<feature type="transmembrane region" description="Helical" evidence="8">
    <location>
        <begin position="76"/>
        <end position="96"/>
    </location>
</feature>
<keyword evidence="6 8" id="KW-1133">Transmembrane helix</keyword>
<comment type="similarity">
    <text evidence="2">Belongs to the ABC transporter superfamily.</text>
</comment>
<protein>
    <submittedName>
        <fullName evidence="11">ABC transporter ATP-binding protein</fullName>
    </submittedName>
</protein>
<dbReference type="RefSeq" id="WP_188517082.1">
    <property type="nucleotide sequence ID" value="NZ_BMES01000001.1"/>
</dbReference>
<sequence>MAFLKRFYGFLTTRQRVGVLAFFVLAVVSSVVELFGIGLVVLLLQSFAQDRTSGLLAKLEPIVDVFRFGTRYDAQINLILFLVVAYTVRLGVALLYSDVRTRLIVSVQHAAMRRVYRGVMSLPYQAYATIDSAAVLTTLLKVAPRVGKNLLNAILMAGVEATLVIAVVIGLALQEPVTTAAVGIAMFTLYGVVQMVTGRKLRRNGIAENKASVRYQQHVLDSFRGFRDIRIHGLNREFNLRHSRLLDEEAELQRRARLLTETPRLYIETGIVFVVLALVLAQLLLDVPRAEFASRMLVLAVAVARLMPSANRLASAWSSVLHNIGCVQDLENLYRRYPVPDGPIRHAEGPTLRGQIALENVSFAYPDAPTVIDKVSMTIPRHAMAGIIGGSGSGKTTLLEIIAGLLPPADGALMIDGEALSAAAAPGWLERVGYVPQSTMVFAGSIEDNIVFGRPLNPDAVARAVKAAQLEGLLARFPEGIAAQVGDAGDRLSGGERQRIGIARAFYHRPEVLILDEATSALDVNTEAAILASLDALRSETTIIVVAHRLSAVASCDVIYWLDNGRVRAQGDYSAVVSAFSGLDGAGGRDRRELIGHG</sequence>
<dbReference type="InterPro" id="IPR003439">
    <property type="entry name" value="ABC_transporter-like_ATP-bd"/>
</dbReference>
<dbReference type="GO" id="GO:0034040">
    <property type="term" value="F:ATPase-coupled lipid transmembrane transporter activity"/>
    <property type="evidence" value="ECO:0007669"/>
    <property type="project" value="TreeGrafter"/>
</dbReference>
<dbReference type="Proteomes" id="UP000603912">
    <property type="component" value="Unassembled WGS sequence"/>
</dbReference>
<dbReference type="AlphaFoldDB" id="A0A917I5P8"/>
<keyword evidence="7 8" id="KW-0472">Membrane</keyword>
<dbReference type="SMART" id="SM00382">
    <property type="entry name" value="AAA"/>
    <property type="match status" value="1"/>
</dbReference>
<dbReference type="SUPFAM" id="SSF90123">
    <property type="entry name" value="ABC transporter transmembrane region"/>
    <property type="match status" value="1"/>
</dbReference>
<dbReference type="InterPro" id="IPR003593">
    <property type="entry name" value="AAA+_ATPase"/>
</dbReference>
<dbReference type="GO" id="GO:0016887">
    <property type="term" value="F:ATP hydrolysis activity"/>
    <property type="evidence" value="ECO:0007669"/>
    <property type="project" value="InterPro"/>
</dbReference>
<dbReference type="PANTHER" id="PTHR24221">
    <property type="entry name" value="ATP-BINDING CASSETTE SUB-FAMILY B"/>
    <property type="match status" value="1"/>
</dbReference>
<dbReference type="InterPro" id="IPR011527">
    <property type="entry name" value="ABC1_TM_dom"/>
</dbReference>
<evidence type="ECO:0000256" key="3">
    <source>
        <dbReference type="ARBA" id="ARBA00022692"/>
    </source>
</evidence>
<comment type="caution">
    <text evidence="11">The sequence shown here is derived from an EMBL/GenBank/DDBJ whole genome shotgun (WGS) entry which is preliminary data.</text>
</comment>
<reference evidence="11" key="2">
    <citation type="submission" date="2020-09" db="EMBL/GenBank/DDBJ databases">
        <authorList>
            <person name="Sun Q."/>
            <person name="Zhou Y."/>
        </authorList>
    </citation>
    <scope>NUCLEOTIDE SEQUENCE</scope>
    <source>
        <strain evidence="11">CGMCC 1.12214</strain>
    </source>
</reference>
<dbReference type="InterPro" id="IPR036640">
    <property type="entry name" value="ABC1_TM_sf"/>
</dbReference>
<evidence type="ECO:0000313" key="12">
    <source>
        <dbReference type="Proteomes" id="UP000603912"/>
    </source>
</evidence>
<evidence type="ECO:0000256" key="8">
    <source>
        <dbReference type="SAM" id="Phobius"/>
    </source>
</evidence>
<dbReference type="GO" id="GO:0140359">
    <property type="term" value="F:ABC-type transporter activity"/>
    <property type="evidence" value="ECO:0007669"/>
    <property type="project" value="InterPro"/>
</dbReference>
<comment type="subcellular location">
    <subcellularLocation>
        <location evidence="1">Cell membrane</location>
        <topology evidence="1">Multi-pass membrane protein</topology>
    </subcellularLocation>
</comment>
<dbReference type="InterPro" id="IPR027417">
    <property type="entry name" value="P-loop_NTPase"/>
</dbReference>
<dbReference type="InterPro" id="IPR017871">
    <property type="entry name" value="ABC_transporter-like_CS"/>
</dbReference>
<evidence type="ECO:0000256" key="4">
    <source>
        <dbReference type="ARBA" id="ARBA00022741"/>
    </source>
</evidence>
<dbReference type="PROSITE" id="PS00211">
    <property type="entry name" value="ABC_TRANSPORTER_1"/>
    <property type="match status" value="1"/>
</dbReference>
<dbReference type="GO" id="GO:0005886">
    <property type="term" value="C:plasma membrane"/>
    <property type="evidence" value="ECO:0007669"/>
    <property type="project" value="UniProtKB-SubCell"/>
</dbReference>
<feature type="domain" description="ABC transmembrane type-1" evidence="10">
    <location>
        <begin position="20"/>
        <end position="322"/>
    </location>
</feature>
<evidence type="ECO:0000256" key="1">
    <source>
        <dbReference type="ARBA" id="ARBA00004651"/>
    </source>
</evidence>
<dbReference type="PROSITE" id="PS50929">
    <property type="entry name" value="ABC_TM1F"/>
    <property type="match status" value="1"/>
</dbReference>
<feature type="transmembrane region" description="Helical" evidence="8">
    <location>
        <begin position="20"/>
        <end position="44"/>
    </location>
</feature>
<evidence type="ECO:0000313" key="11">
    <source>
        <dbReference type="EMBL" id="GGH15538.1"/>
    </source>
</evidence>
<evidence type="ECO:0000256" key="2">
    <source>
        <dbReference type="ARBA" id="ARBA00005417"/>
    </source>
</evidence>
<evidence type="ECO:0000256" key="6">
    <source>
        <dbReference type="ARBA" id="ARBA00022989"/>
    </source>
</evidence>
<dbReference type="GO" id="GO:0005524">
    <property type="term" value="F:ATP binding"/>
    <property type="evidence" value="ECO:0007669"/>
    <property type="project" value="UniProtKB-KW"/>
</dbReference>